<dbReference type="GO" id="GO:0005524">
    <property type="term" value="F:ATP binding"/>
    <property type="evidence" value="ECO:0007669"/>
    <property type="project" value="InterPro"/>
</dbReference>
<dbReference type="Gene3D" id="3.40.50.300">
    <property type="entry name" value="P-loop containing nucleotide triphosphate hydrolases"/>
    <property type="match status" value="1"/>
</dbReference>
<protein>
    <submittedName>
        <fullName evidence="7">AAA+ ATPase domain-containing protein</fullName>
    </submittedName>
</protein>
<dbReference type="CDD" id="cd00009">
    <property type="entry name" value="AAA"/>
    <property type="match status" value="1"/>
</dbReference>
<dbReference type="InterPro" id="IPR027417">
    <property type="entry name" value="P-loop_NTPase"/>
</dbReference>
<dbReference type="InterPro" id="IPR003959">
    <property type="entry name" value="ATPase_AAA_core"/>
</dbReference>
<reference evidence="7" key="1">
    <citation type="submission" date="2022-11" db="UniProtKB">
        <authorList>
            <consortium name="WormBaseParasite"/>
        </authorList>
    </citation>
    <scope>IDENTIFICATION</scope>
</reference>
<dbReference type="PANTHER" id="PTHR46765">
    <property type="entry name" value="P-LOOP CONTAINING NUCLEOSIDE TRIPHOSPHATE HYDROLASES SUPERFAMILY PROTEIN"/>
    <property type="match status" value="1"/>
</dbReference>
<keyword evidence="6" id="KW-1185">Reference proteome</keyword>
<evidence type="ECO:0000256" key="2">
    <source>
        <dbReference type="ARBA" id="ARBA00023242"/>
    </source>
</evidence>
<keyword evidence="2" id="KW-0539">Nucleus</keyword>
<evidence type="ECO:0000256" key="1">
    <source>
        <dbReference type="ARBA" id="ARBA00004123"/>
    </source>
</evidence>
<evidence type="ECO:0000313" key="6">
    <source>
        <dbReference type="Proteomes" id="UP000887566"/>
    </source>
</evidence>
<evidence type="ECO:0000259" key="5">
    <source>
        <dbReference type="SMART" id="SM00382"/>
    </source>
</evidence>
<evidence type="ECO:0000256" key="3">
    <source>
        <dbReference type="ARBA" id="ARBA00043975"/>
    </source>
</evidence>
<dbReference type="Pfam" id="PF00004">
    <property type="entry name" value="AAA"/>
    <property type="match status" value="1"/>
</dbReference>
<comment type="similarity">
    <text evidence="3">Belongs to the activator 1 small subunits family. CTF18 subfamily.</text>
</comment>
<dbReference type="GO" id="GO:0016887">
    <property type="term" value="F:ATP hydrolysis activity"/>
    <property type="evidence" value="ECO:0007669"/>
    <property type="project" value="InterPro"/>
</dbReference>
<dbReference type="InterPro" id="IPR003593">
    <property type="entry name" value="AAA+_ATPase"/>
</dbReference>
<dbReference type="GO" id="GO:0005634">
    <property type="term" value="C:nucleus"/>
    <property type="evidence" value="ECO:0007669"/>
    <property type="project" value="UniProtKB-SubCell"/>
</dbReference>
<feature type="domain" description="AAA+ ATPase" evidence="5">
    <location>
        <begin position="324"/>
        <end position="455"/>
    </location>
</feature>
<sequence>MDDDDYNALFDDVTNDFVQEAPTRSEDAENEGGLRTNAVLRRSGNADAAFEDDLRRRRLLVDSDNDPIDWHMRVSCSLDEAGAKRRKAEVDEECLSRLLQRISEARSRLMADRASSDTVEDYEQPIAVGSDIGGAKTNLHRFPPTDGSTWIPVSSTGSGRRFYLSTKADPDVRWDLVGRSEAKQSRHNRRNRLTGRNFNDLLQEAVELTARAKNGVDNEVIGDSSNWKMADEPDTNNNSCELWVEKYKPKLFTDLLSDDGINRLLLTWLKLWDECVFKRKIVKPPEQPKNQPEKPGAKHKSKQSHKFEAANELSYELDQAKRPQYKVALLCGPPGLGKTTLAHVIARHAGYNAVEMNASDDRTLERFENCIEGAVQASRTLDAQPRPNCLIIDEIDGAPAPSINYLVSIVRGTAVKHKRKTILRRPIIAICNDLYAPALRELRKVALILQFPVTSPQRLADRLSVVSKWEHLHVDKQALEYLCDKSNQDIRCCLNALQFAAGFDPSTSAKSKSIGLLDVQKISMGEKDGQKSLLEVWRAVFEVPKSTSRKRAAAGGETTMTLPVRCARVAQIARAAGEDEKVRMGIFENYLLMKPADGRMDSNFFGMEWFVFVDELLTLVGRTQSYEVLRYSSGLPIAFHLLFASNHHVNISFPQVYQQVKQKAQRHKDTLASVMDGGTPDEEGGAVSSTTAKLRSTIHVTSLNLDTLPFVTIIIQPTLRPVNSQLYSARELDVLKQVVDTMINFALTYRQERNAEGNYEYVLEPPIEQLTVYPLETPVGRNTLAYSARQMIAREVELERMRRAEPANKAADASVAPAPSGSTSVVASRQERNAVRSNPLEQSTLTTMLGQRAKETIAYIATTGVWYRFNEGYSNAIRRNIRMRDLL</sequence>
<dbReference type="Proteomes" id="UP000887566">
    <property type="component" value="Unplaced"/>
</dbReference>
<comment type="subcellular location">
    <subcellularLocation>
        <location evidence="1">Nucleus</location>
    </subcellularLocation>
</comment>
<dbReference type="WBParaSite" id="PSAMB.scaffold1702size28602.g14468.t1">
    <property type="protein sequence ID" value="PSAMB.scaffold1702size28602.g14468.t1"/>
    <property type="gene ID" value="PSAMB.scaffold1702size28602.g14468"/>
</dbReference>
<dbReference type="SUPFAM" id="SSF52540">
    <property type="entry name" value="P-loop containing nucleoside triphosphate hydrolases"/>
    <property type="match status" value="1"/>
</dbReference>
<dbReference type="AlphaFoldDB" id="A0A914V9W1"/>
<feature type="region of interest" description="Disordered" evidence="4">
    <location>
        <begin position="803"/>
        <end position="840"/>
    </location>
</feature>
<evidence type="ECO:0000256" key="4">
    <source>
        <dbReference type="SAM" id="MobiDB-lite"/>
    </source>
</evidence>
<name>A0A914V9W1_9BILA</name>
<dbReference type="PANTHER" id="PTHR46765:SF1">
    <property type="entry name" value="P-LOOP CONTAINING NUCLEOSIDE TRIPHOSPHATE HYDROLASES SUPERFAMILY PROTEIN"/>
    <property type="match status" value="1"/>
</dbReference>
<feature type="region of interest" description="Disordered" evidence="4">
    <location>
        <begin position="283"/>
        <end position="305"/>
    </location>
</feature>
<dbReference type="SMART" id="SM00382">
    <property type="entry name" value="AAA"/>
    <property type="match status" value="1"/>
</dbReference>
<proteinExistence type="inferred from homology"/>
<accession>A0A914V9W1</accession>
<organism evidence="6 7">
    <name type="scientific">Plectus sambesii</name>
    <dbReference type="NCBI Taxonomy" id="2011161"/>
    <lineage>
        <taxon>Eukaryota</taxon>
        <taxon>Metazoa</taxon>
        <taxon>Ecdysozoa</taxon>
        <taxon>Nematoda</taxon>
        <taxon>Chromadorea</taxon>
        <taxon>Plectida</taxon>
        <taxon>Plectina</taxon>
        <taxon>Plectoidea</taxon>
        <taxon>Plectidae</taxon>
        <taxon>Plectus</taxon>
    </lineage>
</organism>
<dbReference type="InterPro" id="IPR053016">
    <property type="entry name" value="CTF18-RFC_complex"/>
</dbReference>
<evidence type="ECO:0000313" key="7">
    <source>
        <dbReference type="WBParaSite" id="PSAMB.scaffold1702size28602.g14468.t1"/>
    </source>
</evidence>
<dbReference type="Gene3D" id="1.10.8.60">
    <property type="match status" value="1"/>
</dbReference>